<evidence type="ECO:0000313" key="1">
    <source>
        <dbReference type="EMBL" id="MFC3979331.1"/>
    </source>
</evidence>
<reference evidence="2" key="1">
    <citation type="journal article" date="2019" name="Int. J. Syst. Evol. Microbiol.">
        <title>The Global Catalogue of Microorganisms (GCM) 10K type strain sequencing project: providing services to taxonomists for standard genome sequencing and annotation.</title>
        <authorList>
            <consortium name="The Broad Institute Genomics Platform"/>
            <consortium name="The Broad Institute Genome Sequencing Center for Infectious Disease"/>
            <person name="Wu L."/>
            <person name="Ma J."/>
        </authorList>
    </citation>
    <scope>NUCLEOTIDE SEQUENCE [LARGE SCALE GENOMIC DNA]</scope>
    <source>
        <strain evidence="2">TBRC 7912</strain>
    </source>
</reference>
<dbReference type="RefSeq" id="WP_352012039.1">
    <property type="nucleotide sequence ID" value="NZ_JBHSBC010000002.1"/>
</dbReference>
<keyword evidence="2" id="KW-1185">Reference proteome</keyword>
<name>A0ABV8EUJ5_9ACTN</name>
<gene>
    <name evidence="1" type="ORF">ACFOYY_04310</name>
</gene>
<protein>
    <submittedName>
        <fullName evidence="1">Uncharacterized protein</fullName>
    </submittedName>
</protein>
<proteinExistence type="predicted"/>
<accession>A0ABV8EUJ5</accession>
<sequence length="63" mass="6812">MKIINKFGDALLERLAPRTEAAAACITCSQTQNLYRRAWYYCTGPDTSTCGYVPAPGSSCGDC</sequence>
<dbReference type="EMBL" id="JBHSBC010000002">
    <property type="protein sequence ID" value="MFC3979331.1"/>
    <property type="molecule type" value="Genomic_DNA"/>
</dbReference>
<evidence type="ECO:0000313" key="2">
    <source>
        <dbReference type="Proteomes" id="UP001595698"/>
    </source>
</evidence>
<comment type="caution">
    <text evidence="1">The sequence shown here is derived from an EMBL/GenBank/DDBJ whole genome shotgun (WGS) entry which is preliminary data.</text>
</comment>
<dbReference type="Proteomes" id="UP001595698">
    <property type="component" value="Unassembled WGS sequence"/>
</dbReference>
<organism evidence="1 2">
    <name type="scientific">Streptosporangium jomthongense</name>
    <dbReference type="NCBI Taxonomy" id="1193683"/>
    <lineage>
        <taxon>Bacteria</taxon>
        <taxon>Bacillati</taxon>
        <taxon>Actinomycetota</taxon>
        <taxon>Actinomycetes</taxon>
        <taxon>Streptosporangiales</taxon>
        <taxon>Streptosporangiaceae</taxon>
        <taxon>Streptosporangium</taxon>
    </lineage>
</organism>